<keyword evidence="3 4" id="KW-0436">Ligase</keyword>
<comment type="function">
    <text evidence="3">Catalyzes two sequential steps in the biosynthesis of coenzyme A. In the first step cysteine is conjugated to 4'-phosphopantothenate to form 4-phosphopantothenoylcysteine. In the second step the latter compound is decarboxylated to form 4'-phosphopantotheine.</text>
</comment>
<dbReference type="GO" id="GO:0015941">
    <property type="term" value="P:pantothenate catabolic process"/>
    <property type="evidence" value="ECO:0007669"/>
    <property type="project" value="InterPro"/>
</dbReference>
<dbReference type="eggNOG" id="COG0452">
    <property type="taxonomic scope" value="Bacteria"/>
</dbReference>
<dbReference type="STRING" id="1072685.IX83_05270"/>
<comment type="caution">
    <text evidence="3">Lacks conserved residue(s) required for the propagation of feature annotation.</text>
</comment>
<evidence type="ECO:0000259" key="5">
    <source>
        <dbReference type="Pfam" id="PF02441"/>
    </source>
</evidence>
<dbReference type="InterPro" id="IPR003382">
    <property type="entry name" value="Flavoprotein"/>
</dbReference>
<keyword evidence="3" id="KW-0460">Magnesium</keyword>
<dbReference type="GO" id="GO:0004632">
    <property type="term" value="F:phosphopantothenate--cysteine ligase activity"/>
    <property type="evidence" value="ECO:0007669"/>
    <property type="project" value="UniProtKB-UniRule"/>
</dbReference>
<keyword evidence="8" id="KW-1185">Reference proteome</keyword>
<feature type="binding site" evidence="3">
    <location>
        <begin position="306"/>
        <end position="309"/>
    </location>
    <ligand>
        <name>CTP</name>
        <dbReference type="ChEBI" id="CHEBI:37563"/>
    </ligand>
</feature>
<evidence type="ECO:0000256" key="2">
    <source>
        <dbReference type="ARBA" id="ARBA00023239"/>
    </source>
</evidence>
<dbReference type="AlphaFoldDB" id="A0A077DFA3"/>
<dbReference type="PANTHER" id="PTHR14359:SF6">
    <property type="entry name" value="PHOSPHOPANTOTHENOYLCYSTEINE DECARBOXYLASE"/>
    <property type="match status" value="1"/>
</dbReference>
<comment type="similarity">
    <text evidence="3 4">In the C-terminal section; belongs to the PPC synthetase family.</text>
</comment>
<keyword evidence="3 4" id="KW-0285">Flavoprotein</keyword>
<dbReference type="InterPro" id="IPR007085">
    <property type="entry name" value="DNA/pantothenate-metab_flavo_C"/>
</dbReference>
<comment type="catalytic activity">
    <reaction evidence="3 4">
        <text>N-[(R)-4-phosphopantothenoyl]-L-cysteine + H(+) = (R)-4'-phosphopantetheine + CO2</text>
        <dbReference type="Rhea" id="RHEA:16793"/>
        <dbReference type="ChEBI" id="CHEBI:15378"/>
        <dbReference type="ChEBI" id="CHEBI:16526"/>
        <dbReference type="ChEBI" id="CHEBI:59458"/>
        <dbReference type="ChEBI" id="CHEBI:61723"/>
        <dbReference type="EC" id="4.1.1.36"/>
    </reaction>
</comment>
<dbReference type="Pfam" id="PF04127">
    <property type="entry name" value="DFP"/>
    <property type="match status" value="1"/>
</dbReference>
<feature type="binding site" evidence="3">
    <location>
        <position position="288"/>
    </location>
    <ligand>
        <name>CTP</name>
        <dbReference type="ChEBI" id="CHEBI:37563"/>
    </ligand>
</feature>
<dbReference type="KEGG" id="bpsi:IX83_05270"/>
<evidence type="ECO:0000256" key="3">
    <source>
        <dbReference type="HAMAP-Rule" id="MF_02225"/>
    </source>
</evidence>
<dbReference type="PANTHER" id="PTHR14359">
    <property type="entry name" value="HOMO-OLIGOMERIC FLAVIN CONTAINING CYS DECARBOXYLASE FAMILY"/>
    <property type="match status" value="1"/>
</dbReference>
<dbReference type="UniPathway" id="UPA00241">
    <property type="reaction ID" value="UER00353"/>
</dbReference>
<dbReference type="SUPFAM" id="SSF52507">
    <property type="entry name" value="Homo-oligomeric flavin-containing Cys decarboxylases, HFCD"/>
    <property type="match status" value="1"/>
</dbReference>
<feature type="region of interest" description="Phosphopantothenoylcysteine decarboxylase" evidence="3">
    <location>
        <begin position="1"/>
        <end position="189"/>
    </location>
</feature>
<comment type="pathway">
    <text evidence="3 4">Cofactor biosynthesis; coenzyme A biosynthesis; CoA from (R)-pantothenate: step 3/5.</text>
</comment>
<dbReference type="HAMAP" id="MF_02225">
    <property type="entry name" value="CoaBC"/>
    <property type="match status" value="1"/>
</dbReference>
<dbReference type="Pfam" id="PF02441">
    <property type="entry name" value="Flavoprotein"/>
    <property type="match status" value="1"/>
</dbReference>
<keyword evidence="2 3" id="KW-0456">Lyase</keyword>
<dbReference type="Gene3D" id="3.40.50.1950">
    <property type="entry name" value="Flavin prenyltransferase-like"/>
    <property type="match status" value="1"/>
</dbReference>
<feature type="domain" description="Flavoprotein" evidence="5">
    <location>
        <begin position="6"/>
        <end position="178"/>
    </location>
</feature>
<feature type="binding site" evidence="3">
    <location>
        <position position="338"/>
    </location>
    <ligand>
        <name>CTP</name>
        <dbReference type="ChEBI" id="CHEBI:37563"/>
    </ligand>
</feature>
<evidence type="ECO:0000256" key="4">
    <source>
        <dbReference type="RuleBase" id="RU364078"/>
    </source>
</evidence>
<keyword evidence="3" id="KW-0511">Multifunctional enzyme</keyword>
<protein>
    <recommendedName>
        <fullName evidence="3">Coenzyme A biosynthesis bifunctional protein CoaBC</fullName>
    </recommendedName>
    <alternativeName>
        <fullName evidence="3">DNA/pantothenate metabolism flavoprotein</fullName>
    </alternativeName>
    <alternativeName>
        <fullName evidence="3">Phosphopantothenoylcysteine synthetase/decarboxylase</fullName>
        <shortName evidence="3">PPCS-PPCDC</shortName>
    </alternativeName>
    <domain>
        <recommendedName>
            <fullName evidence="3">Phosphopantothenoylcysteine decarboxylase</fullName>
            <shortName evidence="3">PPC decarboxylase</shortName>
            <shortName evidence="3">PPC-DC</shortName>
            <ecNumber evidence="3">4.1.1.36</ecNumber>
        </recommendedName>
        <alternativeName>
            <fullName evidence="3">CoaC</fullName>
        </alternativeName>
    </domain>
    <domain>
        <recommendedName>
            <fullName evidence="3">Phosphopantothenate--cysteine ligase</fullName>
            <ecNumber evidence="3">6.3.2.5</ecNumber>
        </recommendedName>
        <alternativeName>
            <fullName evidence="3">CoaB</fullName>
        </alternativeName>
        <alternativeName>
            <fullName evidence="3">Phosphopantothenoylcysteine synthetase</fullName>
            <shortName evidence="3">PPC synthetase</shortName>
            <shortName evidence="3">PPC-S</shortName>
        </alternativeName>
    </domain>
</protein>
<dbReference type="GO" id="GO:0071513">
    <property type="term" value="C:phosphopantothenoylcysteine decarboxylase complex"/>
    <property type="evidence" value="ECO:0007669"/>
    <property type="project" value="TreeGrafter"/>
</dbReference>
<evidence type="ECO:0000256" key="1">
    <source>
        <dbReference type="ARBA" id="ARBA00022793"/>
    </source>
</evidence>
<feature type="region of interest" description="Phosphopantothenate--cysteine ligase" evidence="3">
    <location>
        <begin position="190"/>
        <end position="402"/>
    </location>
</feature>
<dbReference type="EC" id="4.1.1.36" evidence="3"/>
<dbReference type="EC" id="6.3.2.5" evidence="3"/>
<feature type="domain" description="DNA/pantothenate metabolism flavoprotein C-terminal" evidence="6">
    <location>
        <begin position="185"/>
        <end position="392"/>
    </location>
</feature>
<evidence type="ECO:0000259" key="6">
    <source>
        <dbReference type="Pfam" id="PF04127"/>
    </source>
</evidence>
<dbReference type="OrthoDB" id="9802554at2"/>
<proteinExistence type="inferred from homology"/>
<organism evidence="7 8">
    <name type="scientific">Basilea psittacipulmonis DSM 24701</name>
    <dbReference type="NCBI Taxonomy" id="1072685"/>
    <lineage>
        <taxon>Bacteria</taxon>
        <taxon>Pseudomonadati</taxon>
        <taxon>Pseudomonadota</taxon>
        <taxon>Betaproteobacteria</taxon>
        <taxon>Burkholderiales</taxon>
        <taxon>Alcaligenaceae</taxon>
        <taxon>Basilea</taxon>
    </lineage>
</organism>
<dbReference type="Proteomes" id="UP000028945">
    <property type="component" value="Chromosome"/>
</dbReference>
<reference evidence="7 8" key="1">
    <citation type="journal article" date="2014" name="BMC Genomics">
        <title>A genomic perspective on a new bacterial genus and species from the Alcaligenaceae family, Basilea psittacipulmonis.</title>
        <authorList>
            <person name="Whiteson K.L."/>
            <person name="Hernandez D."/>
            <person name="Lazarevic V."/>
            <person name="Gaia N."/>
            <person name="Farinelli L."/>
            <person name="Francois P."/>
            <person name="Pilo P."/>
            <person name="Frey J."/>
            <person name="Schrenzel J."/>
        </authorList>
    </citation>
    <scope>NUCLEOTIDE SEQUENCE [LARGE SCALE GENOMIC DNA]</scope>
    <source>
        <strain evidence="7 8">DSM 24701</strain>
    </source>
</reference>
<dbReference type="EMBL" id="CP009238">
    <property type="protein sequence ID" value="AIL32801.1"/>
    <property type="molecule type" value="Genomic_DNA"/>
</dbReference>
<dbReference type="RefSeq" id="WP_038499895.1">
    <property type="nucleotide sequence ID" value="NZ_AFWK01000045.1"/>
</dbReference>
<comment type="cofactor">
    <cofactor evidence="3">
        <name>Mg(2+)</name>
        <dbReference type="ChEBI" id="CHEBI:18420"/>
    </cofactor>
</comment>
<comment type="pathway">
    <text evidence="3 4">Cofactor biosynthesis; coenzyme A biosynthesis; CoA from (R)-pantothenate: step 2/5.</text>
</comment>
<feature type="binding site" evidence="3">
    <location>
        <position position="324"/>
    </location>
    <ligand>
        <name>CTP</name>
        <dbReference type="ChEBI" id="CHEBI:37563"/>
    </ligand>
</feature>
<comment type="cofactor">
    <cofactor evidence="3">
        <name>FMN</name>
        <dbReference type="ChEBI" id="CHEBI:58210"/>
    </cofactor>
    <text evidence="3">Binds 1 FMN per subunit.</text>
</comment>
<dbReference type="HOGENOM" id="CLU_033319_0_1_4"/>
<dbReference type="InterPro" id="IPR005252">
    <property type="entry name" value="CoaBC"/>
</dbReference>
<comment type="catalytic activity">
    <reaction evidence="3 4">
        <text>(R)-4'-phosphopantothenate + L-cysteine + CTP = N-[(R)-4-phosphopantothenoyl]-L-cysteine + CMP + diphosphate + H(+)</text>
        <dbReference type="Rhea" id="RHEA:19397"/>
        <dbReference type="ChEBI" id="CHEBI:10986"/>
        <dbReference type="ChEBI" id="CHEBI:15378"/>
        <dbReference type="ChEBI" id="CHEBI:33019"/>
        <dbReference type="ChEBI" id="CHEBI:35235"/>
        <dbReference type="ChEBI" id="CHEBI:37563"/>
        <dbReference type="ChEBI" id="CHEBI:59458"/>
        <dbReference type="ChEBI" id="CHEBI:60377"/>
        <dbReference type="EC" id="6.3.2.5"/>
    </reaction>
</comment>
<dbReference type="GO" id="GO:0010181">
    <property type="term" value="F:FMN binding"/>
    <property type="evidence" value="ECO:0007669"/>
    <property type="project" value="UniProtKB-UniRule"/>
</dbReference>
<keyword evidence="3" id="KW-0479">Metal-binding</keyword>
<dbReference type="InterPro" id="IPR036551">
    <property type="entry name" value="Flavin_trans-like"/>
</dbReference>
<comment type="function">
    <text evidence="4">Catalyzes two steps in the biosynthesis of coenzyme A. In the first step cysteine is conjugated to 4'-phosphopantothenate to form 4-phosphopantothenoylcysteine, in the latter compound is decarboxylated to form 4'-phosphopantotheine.</text>
</comment>
<dbReference type="Gene3D" id="3.40.50.10300">
    <property type="entry name" value="CoaB-like"/>
    <property type="match status" value="1"/>
</dbReference>
<feature type="active site" description="Proton donor" evidence="3">
    <location>
        <position position="158"/>
    </location>
</feature>
<feature type="binding site" evidence="3">
    <location>
        <position position="342"/>
    </location>
    <ligand>
        <name>CTP</name>
        <dbReference type="ChEBI" id="CHEBI:37563"/>
    </ligand>
</feature>
<dbReference type="GO" id="GO:0046872">
    <property type="term" value="F:metal ion binding"/>
    <property type="evidence" value="ECO:0007669"/>
    <property type="project" value="UniProtKB-KW"/>
</dbReference>
<name>A0A077DFA3_9BURK</name>
<dbReference type="GO" id="GO:0015937">
    <property type="term" value="P:coenzyme A biosynthetic process"/>
    <property type="evidence" value="ECO:0007669"/>
    <property type="project" value="UniProtKB-UniRule"/>
</dbReference>
<gene>
    <name evidence="3" type="primary">coaBC</name>
    <name evidence="7" type="ORF">IX83_05270</name>
</gene>
<dbReference type="NCBIfam" id="TIGR00521">
    <property type="entry name" value="coaBC_dfp"/>
    <property type="match status" value="1"/>
</dbReference>
<feature type="binding site" evidence="3">
    <location>
        <position position="278"/>
    </location>
    <ligand>
        <name>CTP</name>
        <dbReference type="ChEBI" id="CHEBI:37563"/>
    </ligand>
</feature>
<accession>A0A077DFA3</accession>
<evidence type="ECO:0000313" key="7">
    <source>
        <dbReference type="EMBL" id="AIL32801.1"/>
    </source>
</evidence>
<dbReference type="SUPFAM" id="SSF102645">
    <property type="entry name" value="CoaB-like"/>
    <property type="match status" value="1"/>
</dbReference>
<keyword evidence="3 4" id="KW-0288">FMN</keyword>
<comment type="similarity">
    <text evidence="3 4">In the N-terminal section; belongs to the HFCD (homo-oligomeric flavin containing Cys decarboxylase) superfamily.</text>
</comment>
<sequence length="402" mass="43757">MELSQKTIILGVTGGIAAYKSAYLVRLLTQAGATVHVVMTRAAQDFVGKTTFQALSGHPVLTDTIGNDHDTMEHIHLTRQADAIIIAPATANTIANLANGQAHDLLSAMCLAKGKCPLLIAPAMNHEMWSHPATQRNIQTLKQDGCQIFGPNSGVQACGENGPGRMLEPEELLAEIIAFFQPKYLSQKHVLITAGPTQEPIDPVRVISNLSSGQMGYALARAAKESGAKVTLISGPTALPQPYGVERINVHTAKQMYEAVMKAVDECDIFISVAAVADWYIKNYRSEKIKKSNQKIGLDLEFGENPDILASVAQLPHPPYCVGFAAETNDLFEHAQAKLTRKKIPMIIANLSQDAMNLPHTDVWVLTENEKIHLHPGPKLAVARNLINIIAEHYYQSLRSQA</sequence>
<dbReference type="GO" id="GO:0004633">
    <property type="term" value="F:phosphopantothenoylcysteine decarboxylase activity"/>
    <property type="evidence" value="ECO:0007669"/>
    <property type="project" value="UniProtKB-UniRule"/>
</dbReference>
<dbReference type="InterPro" id="IPR035929">
    <property type="entry name" value="CoaB-like_sf"/>
</dbReference>
<evidence type="ECO:0000313" key="8">
    <source>
        <dbReference type="Proteomes" id="UP000028945"/>
    </source>
</evidence>
<keyword evidence="1 3" id="KW-0210">Decarboxylase</keyword>